<accession>A0A2P2MZS0</accession>
<proteinExistence type="predicted"/>
<reference evidence="1" key="1">
    <citation type="submission" date="2018-02" db="EMBL/GenBank/DDBJ databases">
        <title>Rhizophora mucronata_Transcriptome.</title>
        <authorList>
            <person name="Meera S.P."/>
            <person name="Sreeshan A."/>
            <person name="Augustine A."/>
        </authorList>
    </citation>
    <scope>NUCLEOTIDE SEQUENCE</scope>
    <source>
        <tissue evidence="1">Leaf</tissue>
    </source>
</reference>
<evidence type="ECO:0000313" key="1">
    <source>
        <dbReference type="EMBL" id="MBX35713.1"/>
    </source>
</evidence>
<dbReference type="EMBL" id="GGEC01055229">
    <property type="protein sequence ID" value="MBX35713.1"/>
    <property type="molecule type" value="Transcribed_RNA"/>
</dbReference>
<organism evidence="1">
    <name type="scientific">Rhizophora mucronata</name>
    <name type="common">Asiatic mangrove</name>
    <dbReference type="NCBI Taxonomy" id="61149"/>
    <lineage>
        <taxon>Eukaryota</taxon>
        <taxon>Viridiplantae</taxon>
        <taxon>Streptophyta</taxon>
        <taxon>Embryophyta</taxon>
        <taxon>Tracheophyta</taxon>
        <taxon>Spermatophyta</taxon>
        <taxon>Magnoliopsida</taxon>
        <taxon>eudicotyledons</taxon>
        <taxon>Gunneridae</taxon>
        <taxon>Pentapetalae</taxon>
        <taxon>rosids</taxon>
        <taxon>fabids</taxon>
        <taxon>Malpighiales</taxon>
        <taxon>Rhizophoraceae</taxon>
        <taxon>Rhizophora</taxon>
    </lineage>
</organism>
<dbReference type="AlphaFoldDB" id="A0A2P2MZS0"/>
<sequence length="28" mass="3142">MRIRCCQVLENPILNKGNRSGRQAPPCS</sequence>
<name>A0A2P2MZS0_RHIMU</name>
<protein>
    <submittedName>
        <fullName evidence="1">Uncharacterized protein</fullName>
    </submittedName>
</protein>